<dbReference type="SMART" id="SM01161">
    <property type="entry name" value="DUF1767"/>
    <property type="match status" value="1"/>
</dbReference>
<feature type="region of interest" description="Disordered" evidence="3">
    <location>
        <begin position="125"/>
        <end position="146"/>
    </location>
</feature>
<evidence type="ECO:0000256" key="1">
    <source>
        <dbReference type="ARBA" id="ARBA00004123"/>
    </source>
</evidence>
<feature type="compositionally biased region" description="Basic and acidic residues" evidence="3">
    <location>
        <begin position="216"/>
        <end position="228"/>
    </location>
</feature>
<dbReference type="PANTHER" id="PTHR13681">
    <property type="entry name" value="SURVIVAL OF MOTOR NEURON-RELATED-SPLICING FACTOR 30-RELATED"/>
    <property type="match status" value="1"/>
</dbReference>
<evidence type="ECO:0000313" key="5">
    <source>
        <dbReference type="EMBL" id="CAB0005830.1"/>
    </source>
</evidence>
<feature type="compositionally biased region" description="Polar residues" evidence="3">
    <location>
        <begin position="514"/>
        <end position="532"/>
    </location>
</feature>
<dbReference type="SUPFAM" id="SSF46934">
    <property type="entry name" value="UBA-like"/>
    <property type="match status" value="1"/>
</dbReference>
<feature type="compositionally biased region" description="Low complexity" evidence="3">
    <location>
        <begin position="588"/>
        <end position="611"/>
    </location>
</feature>
<accession>A0A6H5GRL4</accession>
<evidence type="ECO:0000259" key="4">
    <source>
        <dbReference type="PROSITE" id="PS50030"/>
    </source>
</evidence>
<proteinExistence type="predicted"/>
<sequence length="643" mass="70040">MDLNEQLQADGWILPPDGLKTLTEDGKLVNKQDVIKKALNFNGPIVVQVVKIRNISAPKANEESQAAPRMLKLILTDGTQVLPAIEITPISHVKWNLAKHTRGRYGIEGGPPPWIPFGEKMGPTNLTDKNFKSLDDGSKENKDNDEFEAQRRDAIAEAGKTVVKKVFGGGTKPLMDKNVQAIMEKGFTLQEAEGALRQNRNNVDRALKSLTKRTGRGNENKGDKEKEGGGGGGVGGGRGGRRKGDDESGPKPSGRICLFEYLEKELTFLPEKEKSDKYFEKKDWEGGNFSNYKGSGSGANDYHGSGGGRHNRNTRDSGAGYQDRPSKWSGGGSSGRGGGSGGHSREFNNTERKMKTDDHHGKDGRNQRWQNSNHNQKPPRFQNQNRRIEPQTSEHFDHFITQSSDRMGSTGSSRSRNAEGYFQSSMTAKTNSNTGQHGNQHAGQHGNQHVASNRHSTNSQSFNGYRHSHTVDNSVQFSIPQSGSGSDHRNQNNSSIYKSTGFPDIPEFPFKDNASYSPIVSQPNASNNNRNSGGTGQLGKPDRYRWNKGDKCHAKYWEDNNVSVRGFGIPARRQPALREIGRIRSAEEPAAAPPAAAGLHAAAGPQPAARPGPAARQIAAVRAAVRLVSGEIISDVSLVCPIS</sequence>
<feature type="region of interest" description="Disordered" evidence="3">
    <location>
        <begin position="198"/>
        <end position="254"/>
    </location>
</feature>
<dbReference type="InterPro" id="IPR015940">
    <property type="entry name" value="UBA"/>
</dbReference>
<protein>
    <recommendedName>
        <fullName evidence="4">UBA domain-containing protein</fullName>
    </recommendedName>
</protein>
<keyword evidence="2" id="KW-0539">Nucleus</keyword>
<dbReference type="InterPro" id="IPR042470">
    <property type="entry name" value="RMI1_N_C_sf"/>
</dbReference>
<dbReference type="EMBL" id="CADCXU010016616">
    <property type="protein sequence ID" value="CAB0005830.1"/>
    <property type="molecule type" value="Genomic_DNA"/>
</dbReference>
<feature type="compositionally biased region" description="Polar residues" evidence="3">
    <location>
        <begin position="450"/>
        <end position="463"/>
    </location>
</feature>
<feature type="region of interest" description="Disordered" evidence="3">
    <location>
        <begin position="428"/>
        <end position="545"/>
    </location>
</feature>
<organism evidence="5 6">
    <name type="scientific">Nesidiocoris tenuis</name>
    <dbReference type="NCBI Taxonomy" id="355587"/>
    <lineage>
        <taxon>Eukaryota</taxon>
        <taxon>Metazoa</taxon>
        <taxon>Ecdysozoa</taxon>
        <taxon>Arthropoda</taxon>
        <taxon>Hexapoda</taxon>
        <taxon>Insecta</taxon>
        <taxon>Pterygota</taxon>
        <taxon>Neoptera</taxon>
        <taxon>Paraneoptera</taxon>
        <taxon>Hemiptera</taxon>
        <taxon>Heteroptera</taxon>
        <taxon>Panheteroptera</taxon>
        <taxon>Cimicomorpha</taxon>
        <taxon>Miridae</taxon>
        <taxon>Dicyphina</taxon>
        <taxon>Nesidiocoris</taxon>
    </lineage>
</organism>
<dbReference type="InterPro" id="IPR009060">
    <property type="entry name" value="UBA-like_sf"/>
</dbReference>
<feature type="region of interest" description="Disordered" evidence="3">
    <location>
        <begin position="283"/>
        <end position="386"/>
    </location>
</feature>
<evidence type="ECO:0000256" key="2">
    <source>
        <dbReference type="ARBA" id="ARBA00023242"/>
    </source>
</evidence>
<feature type="compositionally biased region" description="Gly residues" evidence="3">
    <location>
        <begin position="229"/>
        <end position="238"/>
    </location>
</feature>
<feature type="compositionally biased region" description="Polar residues" evidence="3">
    <location>
        <begin position="471"/>
        <end position="498"/>
    </location>
</feature>
<dbReference type="GO" id="GO:0005634">
    <property type="term" value="C:nucleus"/>
    <property type="evidence" value="ECO:0007669"/>
    <property type="project" value="UniProtKB-SubCell"/>
</dbReference>
<feature type="compositionally biased region" description="Gly residues" evidence="3">
    <location>
        <begin position="329"/>
        <end position="342"/>
    </location>
</feature>
<feature type="compositionally biased region" description="Basic and acidic residues" evidence="3">
    <location>
        <begin position="129"/>
        <end position="146"/>
    </location>
</feature>
<dbReference type="AlphaFoldDB" id="A0A6H5GRL4"/>
<evidence type="ECO:0000256" key="3">
    <source>
        <dbReference type="SAM" id="MobiDB-lite"/>
    </source>
</evidence>
<dbReference type="PROSITE" id="PS50030">
    <property type="entry name" value="UBA"/>
    <property type="match status" value="1"/>
</dbReference>
<feature type="region of interest" description="Disordered" evidence="3">
    <location>
        <begin position="587"/>
        <end position="611"/>
    </location>
</feature>
<feature type="compositionally biased region" description="Low complexity" evidence="3">
    <location>
        <begin position="435"/>
        <end position="449"/>
    </location>
</feature>
<evidence type="ECO:0000313" key="6">
    <source>
        <dbReference type="Proteomes" id="UP000479000"/>
    </source>
</evidence>
<dbReference type="Gene3D" id="2.40.50.770">
    <property type="entry name" value="RecQ-mediated genome instability protein Rmi1, C-terminal domain"/>
    <property type="match status" value="1"/>
</dbReference>
<keyword evidence="6" id="KW-1185">Reference proteome</keyword>
<feature type="domain" description="UBA" evidence="4">
    <location>
        <begin position="173"/>
        <end position="213"/>
    </location>
</feature>
<feature type="compositionally biased region" description="Polar residues" evidence="3">
    <location>
        <begin position="367"/>
        <end position="385"/>
    </location>
</feature>
<dbReference type="Gene3D" id="1.10.8.10">
    <property type="entry name" value="DNA helicase RuvA subunit, C-terminal domain"/>
    <property type="match status" value="1"/>
</dbReference>
<dbReference type="SMART" id="SM00165">
    <property type="entry name" value="UBA"/>
    <property type="match status" value="1"/>
</dbReference>
<dbReference type="OrthoDB" id="434939at2759"/>
<reference evidence="5 6" key="1">
    <citation type="submission" date="2020-02" db="EMBL/GenBank/DDBJ databases">
        <authorList>
            <person name="Ferguson B K."/>
        </authorList>
    </citation>
    <scope>NUCLEOTIDE SEQUENCE [LARGE SCALE GENOMIC DNA]</scope>
</reference>
<name>A0A6H5GRL4_9HEMI</name>
<dbReference type="Proteomes" id="UP000479000">
    <property type="component" value="Unassembled WGS sequence"/>
</dbReference>
<comment type="subcellular location">
    <subcellularLocation>
        <location evidence="1">Nucleus</location>
    </subcellularLocation>
</comment>
<feature type="compositionally biased region" description="Basic and acidic residues" evidence="3">
    <location>
        <begin position="343"/>
        <end position="366"/>
    </location>
</feature>
<gene>
    <name evidence="5" type="ORF">NTEN_LOCUS11307</name>
</gene>
<dbReference type="PANTHER" id="PTHR13681:SF24">
    <property type="entry name" value="TUDOR DOMAIN-CONTAINING PROTEIN 3"/>
    <property type="match status" value="1"/>
</dbReference>